<keyword evidence="7" id="KW-1185">Reference proteome</keyword>
<dbReference type="InterPro" id="IPR036034">
    <property type="entry name" value="PDZ_sf"/>
</dbReference>
<dbReference type="Pfam" id="PF13365">
    <property type="entry name" value="Trypsin_2"/>
    <property type="match status" value="1"/>
</dbReference>
<gene>
    <name evidence="6" type="ORF">SAMN04488509_10951</name>
</gene>
<sequence length="373" mass="38597">MPRPVRVPLFLLQSAIAGLALAFVVLHFAPGLADRLRGNGAQPSVGPSSYASAVKRASPAVVSLYANRIVTERVLLPPDPITQRFSGLTVGPTVRRREPILGSGVIVSQDGYVLTNHHVITGADQIRIALWDGRVTDARVVGSDAETDLAVLKVEGSGLPALSLDPAIPLEVGDVVLAIGNALGLSQTVTLGIVSGLGRTPLNQAIEEEFIQTDAAINEGNSGGALVNSQGQLVGINTFVLGRRNGAEGIGFAIPMRVAADVFSQIRDSGVVTRGWMGAEYGDAPVLPGSVDAFVPRGVALTEVYVGGPAHIAGLRPGDVLLSFDGETITDQAALRGREAGKAPGSKVEVAGLRAGVPFVATLDLIQRPSASR</sequence>
<keyword evidence="3" id="KW-0378">Hydrolase</keyword>
<dbReference type="Pfam" id="PF17820">
    <property type="entry name" value="PDZ_6"/>
    <property type="match status" value="1"/>
</dbReference>
<dbReference type="PANTHER" id="PTHR22939">
    <property type="entry name" value="SERINE PROTEASE FAMILY S1C HTRA-RELATED"/>
    <property type="match status" value="1"/>
</dbReference>
<dbReference type="GO" id="GO:0004252">
    <property type="term" value="F:serine-type endopeptidase activity"/>
    <property type="evidence" value="ECO:0007669"/>
    <property type="project" value="InterPro"/>
</dbReference>
<reference evidence="6 7" key="1">
    <citation type="submission" date="2016-10" db="EMBL/GenBank/DDBJ databases">
        <authorList>
            <person name="de Groot N.N."/>
        </authorList>
    </citation>
    <scope>NUCLEOTIDE SEQUENCE [LARGE SCALE GENOMIC DNA]</scope>
    <source>
        <strain evidence="6 7">DSM 16957</strain>
    </source>
</reference>
<organism evidence="6 7">
    <name type="scientific">Aquimonas voraii</name>
    <dbReference type="NCBI Taxonomy" id="265719"/>
    <lineage>
        <taxon>Bacteria</taxon>
        <taxon>Pseudomonadati</taxon>
        <taxon>Pseudomonadota</taxon>
        <taxon>Gammaproteobacteria</taxon>
        <taxon>Lysobacterales</taxon>
        <taxon>Lysobacteraceae</taxon>
        <taxon>Aquimonas</taxon>
    </lineage>
</organism>
<dbReference type="InterPro" id="IPR001940">
    <property type="entry name" value="Peptidase_S1C"/>
</dbReference>
<dbReference type="PANTHER" id="PTHR22939:SF129">
    <property type="entry name" value="SERINE PROTEASE HTRA2, MITOCHONDRIAL"/>
    <property type="match status" value="1"/>
</dbReference>
<protein>
    <submittedName>
        <fullName evidence="6">Serine protease DegQ</fullName>
    </submittedName>
</protein>
<evidence type="ECO:0000313" key="6">
    <source>
        <dbReference type="EMBL" id="SDD87175.1"/>
    </source>
</evidence>
<dbReference type="OrthoDB" id="9758917at2"/>
<evidence type="ECO:0000256" key="4">
    <source>
        <dbReference type="ARBA" id="ARBA00022825"/>
    </source>
</evidence>
<evidence type="ECO:0000313" key="7">
    <source>
        <dbReference type="Proteomes" id="UP000199603"/>
    </source>
</evidence>
<dbReference type="AlphaFoldDB" id="A0A1G6YC54"/>
<dbReference type="STRING" id="265719.SAMN04488509_10951"/>
<dbReference type="InterPro" id="IPR001478">
    <property type="entry name" value="PDZ"/>
</dbReference>
<dbReference type="SUPFAM" id="SSF50156">
    <property type="entry name" value="PDZ domain-like"/>
    <property type="match status" value="1"/>
</dbReference>
<dbReference type="GO" id="GO:0006508">
    <property type="term" value="P:proteolysis"/>
    <property type="evidence" value="ECO:0007669"/>
    <property type="project" value="UniProtKB-KW"/>
</dbReference>
<evidence type="ECO:0000259" key="5">
    <source>
        <dbReference type="PROSITE" id="PS50106"/>
    </source>
</evidence>
<dbReference type="EMBL" id="FNAG01000009">
    <property type="protein sequence ID" value="SDD87175.1"/>
    <property type="molecule type" value="Genomic_DNA"/>
</dbReference>
<dbReference type="Gene3D" id="2.30.42.10">
    <property type="match status" value="1"/>
</dbReference>
<dbReference type="InterPro" id="IPR041489">
    <property type="entry name" value="PDZ_6"/>
</dbReference>
<dbReference type="PRINTS" id="PR00834">
    <property type="entry name" value="PROTEASES2C"/>
</dbReference>
<keyword evidence="4" id="KW-0720">Serine protease</keyword>
<dbReference type="SMART" id="SM00228">
    <property type="entry name" value="PDZ"/>
    <property type="match status" value="1"/>
</dbReference>
<dbReference type="Proteomes" id="UP000199603">
    <property type="component" value="Unassembled WGS sequence"/>
</dbReference>
<evidence type="ECO:0000256" key="3">
    <source>
        <dbReference type="ARBA" id="ARBA00022801"/>
    </source>
</evidence>
<dbReference type="InterPro" id="IPR009003">
    <property type="entry name" value="Peptidase_S1_PA"/>
</dbReference>
<evidence type="ECO:0000256" key="1">
    <source>
        <dbReference type="ARBA" id="ARBA00010541"/>
    </source>
</evidence>
<keyword evidence="2 6" id="KW-0645">Protease</keyword>
<feature type="domain" description="PDZ" evidence="5">
    <location>
        <begin position="287"/>
        <end position="356"/>
    </location>
</feature>
<evidence type="ECO:0000256" key="2">
    <source>
        <dbReference type="ARBA" id="ARBA00022670"/>
    </source>
</evidence>
<dbReference type="SUPFAM" id="SSF50494">
    <property type="entry name" value="Trypsin-like serine proteases"/>
    <property type="match status" value="1"/>
</dbReference>
<proteinExistence type="inferred from homology"/>
<accession>A0A1G6YC54</accession>
<dbReference type="Gene3D" id="2.40.10.120">
    <property type="match status" value="1"/>
</dbReference>
<dbReference type="PROSITE" id="PS50106">
    <property type="entry name" value="PDZ"/>
    <property type="match status" value="1"/>
</dbReference>
<comment type="similarity">
    <text evidence="1">Belongs to the peptidase S1C family.</text>
</comment>
<name>A0A1G6YC54_9GAMM</name>